<evidence type="ECO:0000256" key="1">
    <source>
        <dbReference type="SAM" id="MobiDB-lite"/>
    </source>
</evidence>
<evidence type="ECO:0000313" key="3">
    <source>
        <dbReference type="Proteomes" id="UP000788993"/>
    </source>
</evidence>
<feature type="region of interest" description="Disordered" evidence="1">
    <location>
        <begin position="395"/>
        <end position="435"/>
    </location>
</feature>
<protein>
    <submittedName>
        <fullName evidence="2">Uncharacterized protein</fullName>
    </submittedName>
</protein>
<feature type="region of interest" description="Disordered" evidence="1">
    <location>
        <begin position="239"/>
        <end position="259"/>
    </location>
</feature>
<feature type="compositionally biased region" description="Basic and acidic residues" evidence="1">
    <location>
        <begin position="239"/>
        <end position="255"/>
    </location>
</feature>
<accession>A0A9P8PPL9</accession>
<dbReference type="AlphaFoldDB" id="A0A9P8PPL9"/>
<reference evidence="2" key="1">
    <citation type="journal article" date="2021" name="Open Biol.">
        <title>Shared evolutionary footprints suggest mitochondrial oxidative damage underlies multiple complex I losses in fungi.</title>
        <authorList>
            <person name="Schikora-Tamarit M.A."/>
            <person name="Marcet-Houben M."/>
            <person name="Nosek J."/>
            <person name="Gabaldon T."/>
        </authorList>
    </citation>
    <scope>NUCLEOTIDE SEQUENCE</scope>
    <source>
        <strain evidence="2">NCAIM Y.01608</strain>
    </source>
</reference>
<name>A0A9P8PPL9_9ASCO</name>
<organism evidence="2 3">
    <name type="scientific">Ogataea polymorpha</name>
    <dbReference type="NCBI Taxonomy" id="460523"/>
    <lineage>
        <taxon>Eukaryota</taxon>
        <taxon>Fungi</taxon>
        <taxon>Dikarya</taxon>
        <taxon>Ascomycota</taxon>
        <taxon>Saccharomycotina</taxon>
        <taxon>Pichiomycetes</taxon>
        <taxon>Pichiales</taxon>
        <taxon>Pichiaceae</taxon>
        <taxon>Ogataea</taxon>
    </lineage>
</organism>
<sequence length="435" mass="48096">MLVESCFFLFSVSTAFRFNLAFSDLLGFFRSFSLNGLYSAVSGPVSGFTTVILNGDTVLRSPESNDWPDGGVFRLNCFNWLLEGSVPASFAISSTCLASSSTSNSSCFCSSSLTPSSYISHHCLLFLRNSLSYHLLDLRPSWVFAASSKSCTSFRCRLVSSSSGWSISTNSSFSTSHPISFINFGITFLYSMCPWTSSEQLKFSTSSTGERPATRLRPPLINVLDKAIVAAFGKVQKTAVDHPRAKTEPDKRDGPETQLAAAQGVCQHQSCAPGPVQRHVPGIVQQIAELREHHWQLHGCHQRDKDRAAENLLDRLREHLGRQNIDGLAHAREHLWLPQQRVQIAHDRVDCAERQPHVVQFARHPPAHREYQVHSPRVVQRLELERVDGAHASSHALIADPHAGQNPRRRDDGGACRACQKSRGAANSHRGEPSS</sequence>
<comment type="caution">
    <text evidence="2">The sequence shown here is derived from an EMBL/GenBank/DDBJ whole genome shotgun (WGS) entry which is preliminary data.</text>
</comment>
<reference evidence="2" key="2">
    <citation type="submission" date="2021-01" db="EMBL/GenBank/DDBJ databases">
        <authorList>
            <person name="Schikora-Tamarit M.A."/>
        </authorList>
    </citation>
    <scope>NUCLEOTIDE SEQUENCE</scope>
    <source>
        <strain evidence="2">NCAIM Y.01608</strain>
    </source>
</reference>
<dbReference type="Proteomes" id="UP000788993">
    <property type="component" value="Unassembled WGS sequence"/>
</dbReference>
<keyword evidence="3" id="KW-1185">Reference proteome</keyword>
<evidence type="ECO:0000313" key="2">
    <source>
        <dbReference type="EMBL" id="KAH3675219.1"/>
    </source>
</evidence>
<proteinExistence type="predicted"/>
<dbReference type="EMBL" id="JAEUBD010000382">
    <property type="protein sequence ID" value="KAH3675219.1"/>
    <property type="molecule type" value="Genomic_DNA"/>
</dbReference>
<gene>
    <name evidence="2" type="ORF">OGATHE_001559</name>
</gene>